<dbReference type="Proteomes" id="UP000534294">
    <property type="component" value="Unassembled WGS sequence"/>
</dbReference>
<gene>
    <name evidence="2" type="ORF">HNQ64_002814</name>
</gene>
<evidence type="ECO:0000256" key="1">
    <source>
        <dbReference type="SAM" id="MobiDB-lite"/>
    </source>
</evidence>
<evidence type="ECO:0000313" key="2">
    <source>
        <dbReference type="EMBL" id="MBB5038551.1"/>
    </source>
</evidence>
<feature type="region of interest" description="Disordered" evidence="1">
    <location>
        <begin position="70"/>
        <end position="98"/>
    </location>
</feature>
<sequence>MPYSFMKMTMHIDEKVLSEVMRLTGSTSKTGAVEKALAEMVRRSQLKSLLKEGLGMTASEIKASFDFETYDALDPKPPSKAKNVTYKKTSRPNKSSVK</sequence>
<dbReference type="AlphaFoldDB" id="A0A7W7YLR7"/>
<dbReference type="RefSeq" id="WP_184209486.1">
    <property type="nucleotide sequence ID" value="NZ_JACHIF010000005.1"/>
</dbReference>
<dbReference type="InterPro" id="IPR019239">
    <property type="entry name" value="VapB_antitoxin"/>
</dbReference>
<proteinExistence type="predicted"/>
<comment type="caution">
    <text evidence="2">The sequence shown here is derived from an EMBL/GenBank/DDBJ whole genome shotgun (WGS) entry which is preliminary data.</text>
</comment>
<dbReference type="EMBL" id="JACHIF010000005">
    <property type="protein sequence ID" value="MBB5038551.1"/>
    <property type="molecule type" value="Genomic_DNA"/>
</dbReference>
<organism evidence="2 3">
    <name type="scientific">Prosthecobacter dejongeii</name>
    <dbReference type="NCBI Taxonomy" id="48465"/>
    <lineage>
        <taxon>Bacteria</taxon>
        <taxon>Pseudomonadati</taxon>
        <taxon>Verrucomicrobiota</taxon>
        <taxon>Verrucomicrobiia</taxon>
        <taxon>Verrucomicrobiales</taxon>
        <taxon>Verrucomicrobiaceae</taxon>
        <taxon>Prosthecobacter</taxon>
    </lineage>
</organism>
<dbReference type="Pfam" id="PF09957">
    <property type="entry name" value="VapB_antitoxin"/>
    <property type="match status" value="1"/>
</dbReference>
<reference evidence="2 3" key="1">
    <citation type="submission" date="2020-08" db="EMBL/GenBank/DDBJ databases">
        <title>Genomic Encyclopedia of Type Strains, Phase IV (KMG-IV): sequencing the most valuable type-strain genomes for metagenomic binning, comparative biology and taxonomic classification.</title>
        <authorList>
            <person name="Goeker M."/>
        </authorList>
    </citation>
    <scope>NUCLEOTIDE SEQUENCE [LARGE SCALE GENOMIC DNA]</scope>
    <source>
        <strain evidence="2 3">DSM 12251</strain>
    </source>
</reference>
<protein>
    <submittedName>
        <fullName evidence="2">Arc/MetJ family transcription regulator</fullName>
    </submittedName>
</protein>
<name>A0A7W7YLR7_9BACT</name>
<accession>A0A7W7YLR7</accession>
<evidence type="ECO:0000313" key="3">
    <source>
        <dbReference type="Proteomes" id="UP000534294"/>
    </source>
</evidence>
<keyword evidence="3" id="KW-1185">Reference proteome</keyword>